<dbReference type="AlphaFoldDB" id="A0A078L0J3"/>
<dbReference type="PIRSF" id="PIRSF015582">
    <property type="entry name" value="Cit_lyase_B"/>
    <property type="match status" value="1"/>
</dbReference>
<feature type="binding site" evidence="4">
    <location>
        <position position="68"/>
    </location>
    <ligand>
        <name>substrate</name>
    </ligand>
</feature>
<evidence type="ECO:0000313" key="7">
    <source>
        <dbReference type="EMBL" id="CDZ77523.1"/>
    </source>
</evidence>
<feature type="binding site" evidence="5">
    <location>
        <position position="153"/>
    </location>
    <ligand>
        <name>Mg(2+)</name>
        <dbReference type="ChEBI" id="CHEBI:18420"/>
    </ligand>
</feature>
<evidence type="ECO:0000313" key="8">
    <source>
        <dbReference type="Proteomes" id="UP000044071"/>
    </source>
</evidence>
<dbReference type="InterPro" id="IPR005000">
    <property type="entry name" value="Aldolase/citrate-lyase_domain"/>
</dbReference>
<sequence>MDLSIAPALLFTPGNKPERFAKGLNSGANGLILDLEDAVPEAEKEQARDNVLQFLNGETPDSVYTIIRINHIKTNAGLRDLLALKDADYHCDAILYPKTESAEELKIIYELLNLEARNIKLLALIETTKGANQISATVNAAPFLAGLVFGAADYCADAGCELTWESLLFPRYQVVQAAALAKIAAIDSPFFDFANEEKLVSETMEVKALGFKGKLAIHPKQVDAIKRCFTPSAEQVEKARKIIALYEEAGGKACQYQGEMIDVPVYRHAQQLVQLFKSIRGE</sequence>
<keyword evidence="3 5" id="KW-0460">Magnesium</keyword>
<dbReference type="SUPFAM" id="SSF51621">
    <property type="entry name" value="Phosphoenolpyruvate/pyruvate domain"/>
    <property type="match status" value="1"/>
</dbReference>
<dbReference type="STRING" id="1034943.BN59_01806"/>
<organism evidence="7 8">
    <name type="scientific">Legionella massiliensis</name>
    <dbReference type="NCBI Taxonomy" id="1034943"/>
    <lineage>
        <taxon>Bacteria</taxon>
        <taxon>Pseudomonadati</taxon>
        <taxon>Pseudomonadota</taxon>
        <taxon>Gammaproteobacteria</taxon>
        <taxon>Legionellales</taxon>
        <taxon>Legionellaceae</taxon>
        <taxon>Legionella</taxon>
    </lineage>
</organism>
<dbReference type="GO" id="GO:0006107">
    <property type="term" value="P:oxaloacetate metabolic process"/>
    <property type="evidence" value="ECO:0007669"/>
    <property type="project" value="TreeGrafter"/>
</dbReference>
<evidence type="ECO:0000256" key="3">
    <source>
        <dbReference type="ARBA" id="ARBA00022842"/>
    </source>
</evidence>
<accession>A0A078L0J3</accession>
<keyword evidence="7" id="KW-0456">Lyase</keyword>
<gene>
    <name evidence="7" type="primary">mcl1</name>
    <name evidence="7" type="ORF">BN59_01806</name>
</gene>
<feature type="domain" description="HpcH/HpaI aldolase/citrate lyase" evidence="6">
    <location>
        <begin position="9"/>
        <end position="219"/>
    </location>
</feature>
<proteinExistence type="predicted"/>
<dbReference type="eggNOG" id="COG2301">
    <property type="taxonomic scope" value="Bacteria"/>
</dbReference>
<dbReference type="EMBL" id="CCSB01000002">
    <property type="protein sequence ID" value="CDZ77523.1"/>
    <property type="molecule type" value="Genomic_DNA"/>
</dbReference>
<dbReference type="GO" id="GO:0016829">
    <property type="term" value="F:lyase activity"/>
    <property type="evidence" value="ECO:0007669"/>
    <property type="project" value="UniProtKB-KW"/>
</dbReference>
<feature type="binding site" evidence="4">
    <location>
        <position position="126"/>
    </location>
    <ligand>
        <name>substrate</name>
    </ligand>
</feature>
<dbReference type="RefSeq" id="WP_043874049.1">
    <property type="nucleotide sequence ID" value="NZ_CCVW01000002.1"/>
</dbReference>
<keyword evidence="8" id="KW-1185">Reference proteome</keyword>
<dbReference type="OrthoDB" id="6831788at2"/>
<evidence type="ECO:0000256" key="4">
    <source>
        <dbReference type="PIRSR" id="PIRSR015582-1"/>
    </source>
</evidence>
<dbReference type="InterPro" id="IPR040442">
    <property type="entry name" value="Pyrv_kinase-like_dom_sf"/>
</dbReference>
<evidence type="ECO:0000256" key="1">
    <source>
        <dbReference type="ARBA" id="ARBA00001946"/>
    </source>
</evidence>
<dbReference type="Proteomes" id="UP000044071">
    <property type="component" value="Unassembled WGS sequence"/>
</dbReference>
<dbReference type="Pfam" id="PF03328">
    <property type="entry name" value="HpcH_HpaI"/>
    <property type="match status" value="1"/>
</dbReference>
<name>A0A078L0J3_9GAMM</name>
<dbReference type="PANTHER" id="PTHR32308">
    <property type="entry name" value="LYASE BETA SUBUNIT, PUTATIVE (AFU_ORTHOLOGUE AFUA_4G13030)-RELATED"/>
    <property type="match status" value="1"/>
</dbReference>
<keyword evidence="2 5" id="KW-0479">Metal-binding</keyword>
<feature type="binding site" evidence="5">
    <location>
        <position position="126"/>
    </location>
    <ligand>
        <name>Mg(2+)</name>
        <dbReference type="ChEBI" id="CHEBI:18420"/>
    </ligand>
</feature>
<dbReference type="GO" id="GO:0000287">
    <property type="term" value="F:magnesium ion binding"/>
    <property type="evidence" value="ECO:0007669"/>
    <property type="project" value="TreeGrafter"/>
</dbReference>
<dbReference type="InterPro" id="IPR011206">
    <property type="entry name" value="Citrate_lyase_beta/mcl1/mcl2"/>
</dbReference>
<reference evidence="7 8" key="1">
    <citation type="submission" date="2014-06" db="EMBL/GenBank/DDBJ databases">
        <authorList>
            <person name="Urmite Genomes Urmite Genomes"/>
        </authorList>
    </citation>
    <scope>NUCLEOTIDE SEQUENCE [LARGE SCALE GENOMIC DNA]</scope>
</reference>
<dbReference type="InterPro" id="IPR015813">
    <property type="entry name" value="Pyrv/PenolPyrv_kinase-like_dom"/>
</dbReference>
<dbReference type="PANTHER" id="PTHR32308:SF0">
    <property type="entry name" value="HPCH_HPAI ALDOLASE_CITRATE LYASE DOMAIN-CONTAINING PROTEIN"/>
    <property type="match status" value="1"/>
</dbReference>
<protein>
    <submittedName>
        <fullName evidence="7">Malyl-CoA lyase</fullName>
    </submittedName>
</protein>
<evidence type="ECO:0000256" key="2">
    <source>
        <dbReference type="ARBA" id="ARBA00022723"/>
    </source>
</evidence>
<comment type="cofactor">
    <cofactor evidence="1">
        <name>Mg(2+)</name>
        <dbReference type="ChEBI" id="CHEBI:18420"/>
    </cofactor>
</comment>
<evidence type="ECO:0000256" key="5">
    <source>
        <dbReference type="PIRSR" id="PIRSR015582-2"/>
    </source>
</evidence>
<dbReference type="Gene3D" id="3.20.20.60">
    <property type="entry name" value="Phosphoenolpyruvate-binding domains"/>
    <property type="match status" value="1"/>
</dbReference>
<evidence type="ECO:0000259" key="6">
    <source>
        <dbReference type="Pfam" id="PF03328"/>
    </source>
</evidence>